<sequence length="131" mass="14878">MEEATNPESPSYLLAKLARGEQIYQHEVIDVVRFNPEAFGELHALLLDALEGKLKAKPGPKDSRSRWDWQCIQAAVEFRAADISEDRSNPFFVRTRDMRSPKEQAYEDVARQFKLAGGRTLQNSLSSRGLL</sequence>
<dbReference type="Proteomes" id="UP000015524">
    <property type="component" value="Unassembled WGS sequence"/>
</dbReference>
<evidence type="ECO:0000313" key="2">
    <source>
        <dbReference type="Proteomes" id="UP000015524"/>
    </source>
</evidence>
<reference evidence="1 2" key="1">
    <citation type="journal article" date="2013" name="Genome Announc.">
        <title>Draft Genome Sequence of a Hexachlorocyclohexane-Degrading Bacterium, Sphingobium baderi Strain LL03T.</title>
        <authorList>
            <person name="Kaur J."/>
            <person name="Verma H."/>
            <person name="Tripathi C."/>
            <person name="Khurana J.P."/>
            <person name="Lal R."/>
        </authorList>
    </citation>
    <scope>NUCLEOTIDE SEQUENCE [LARGE SCALE GENOMIC DNA]</scope>
    <source>
        <strain evidence="1 2">LL03</strain>
    </source>
</reference>
<accession>T0GZP2</accession>
<evidence type="ECO:0000313" key="1">
    <source>
        <dbReference type="EMBL" id="EQB06192.1"/>
    </source>
</evidence>
<protein>
    <submittedName>
        <fullName evidence="1">Uncharacterized protein</fullName>
    </submittedName>
</protein>
<dbReference type="AlphaFoldDB" id="T0GZP2"/>
<name>T0GZP2_9SPHN</name>
<dbReference type="PATRIC" id="fig|1114964.3.peg.131"/>
<proteinExistence type="predicted"/>
<organism evidence="1 2">
    <name type="scientific">Sphingobium baderi LL03</name>
    <dbReference type="NCBI Taxonomy" id="1114964"/>
    <lineage>
        <taxon>Bacteria</taxon>
        <taxon>Pseudomonadati</taxon>
        <taxon>Pseudomonadota</taxon>
        <taxon>Alphaproteobacteria</taxon>
        <taxon>Sphingomonadales</taxon>
        <taxon>Sphingomonadaceae</taxon>
        <taxon>Sphingobium</taxon>
    </lineage>
</organism>
<comment type="caution">
    <text evidence="1">The sequence shown here is derived from an EMBL/GenBank/DDBJ whole genome shotgun (WGS) entry which is preliminary data.</text>
</comment>
<gene>
    <name evidence="1" type="ORF">L485_00750</name>
</gene>
<keyword evidence="2" id="KW-1185">Reference proteome</keyword>
<dbReference type="EMBL" id="ATIB01000017">
    <property type="protein sequence ID" value="EQB06192.1"/>
    <property type="molecule type" value="Genomic_DNA"/>
</dbReference>
<dbReference type="RefSeq" id="WP_021243177.1">
    <property type="nucleotide sequence ID" value="NZ_ATIB01000017.1"/>
</dbReference>